<organism evidence="1 2">
    <name type="scientific">Penicillium camemberti (strain FM 013)</name>
    <dbReference type="NCBI Taxonomy" id="1429867"/>
    <lineage>
        <taxon>Eukaryota</taxon>
        <taxon>Fungi</taxon>
        <taxon>Dikarya</taxon>
        <taxon>Ascomycota</taxon>
        <taxon>Pezizomycotina</taxon>
        <taxon>Eurotiomycetes</taxon>
        <taxon>Eurotiomycetidae</taxon>
        <taxon>Eurotiales</taxon>
        <taxon>Aspergillaceae</taxon>
        <taxon>Penicillium</taxon>
    </lineage>
</organism>
<sequence>MDDAVRPSKENFDRILSESYDEWSSHLTNAHKTPHLPPSSIDLKSLLERTPSFLGYGLVPKDTELPFTCVERESSRGQFGLLITGQSIWTTSRGQCCLEPKTMALDILLAIPNPLTVEISKSAPLQEWPGVDGISNHDEGNYISVLFLAWAYILSARWAESLEHASGHQCSSKFTHKAGQLATGTRHRDTIEIDIGHDVEAAEAAWWGAILRSGGGWEITTDYKKKIYCSPWSVILSNKVNVGIAGGCPISKVGPPSSGAALEYLARFCSRHRLYGQCSVALVAALYIPLLSGDSISLPVPKSALHYGPSSLSQKSSNLVKEYSEYLSRYMMLSCNAWGMRSLLSSTFFNGEIECNLVSAWLNPIFAITNPLVQGEKPLTLAKVLAYRQPRLASLWLGAIVVGLANPTIRNIRIGLTATDFNAAAWTGTHQSFITVEPGTNDGQMIRREDECRLLFITACDGYTRPPIHPWKPFGETRLLDTEIAVQQHAACRCHCLKYKTWNWNLANGETLEDSGISLMEFRGEFLTKKHKENYYPIQNDSNLFSQVASEAATRGIFGWLRSTGYPANEKPLYRHSWIDIESSDDDGDDINSDSGQEDGCQSFVSQWLSRVN</sequence>
<dbReference type="AlphaFoldDB" id="A0A0G4PXS7"/>
<reference evidence="1 2" key="1">
    <citation type="journal article" date="2014" name="Nat. Commun.">
        <title>Multiple recent horizontal transfers of a large genomic region in cheese making fungi.</title>
        <authorList>
            <person name="Cheeseman K."/>
            <person name="Ropars J."/>
            <person name="Renault P."/>
            <person name="Dupont J."/>
            <person name="Gouzy J."/>
            <person name="Branca A."/>
            <person name="Abraham A.L."/>
            <person name="Ceppi M."/>
            <person name="Conseiller E."/>
            <person name="Debuchy R."/>
            <person name="Malagnac F."/>
            <person name="Goarin A."/>
            <person name="Silar P."/>
            <person name="Lacoste S."/>
            <person name="Sallet E."/>
            <person name="Bensimon A."/>
            <person name="Giraud T."/>
            <person name="Brygoo Y."/>
        </authorList>
    </citation>
    <scope>NUCLEOTIDE SEQUENCE [LARGE SCALE GENOMIC DNA]</scope>
    <source>
        <strain evidence="2">FM 013</strain>
    </source>
</reference>
<name>A0A0G4PXS7_PENC3</name>
<protein>
    <submittedName>
        <fullName evidence="1">Str. FM013</fullName>
    </submittedName>
</protein>
<evidence type="ECO:0000313" key="2">
    <source>
        <dbReference type="Proteomes" id="UP000053732"/>
    </source>
</evidence>
<keyword evidence="2" id="KW-1185">Reference proteome</keyword>
<proteinExistence type="predicted"/>
<accession>A0A0G4PXS7</accession>
<dbReference type="EMBL" id="HG793212">
    <property type="protein sequence ID" value="CRL31144.1"/>
    <property type="molecule type" value="Genomic_DNA"/>
</dbReference>
<dbReference type="STRING" id="1429867.A0A0G4PXS7"/>
<dbReference type="Proteomes" id="UP000053732">
    <property type="component" value="Unassembled WGS sequence"/>
</dbReference>
<evidence type="ECO:0000313" key="1">
    <source>
        <dbReference type="EMBL" id="CRL31144.1"/>
    </source>
</evidence>
<gene>
    <name evidence="1" type="ORF">PCAMFM013_S081g000003</name>
</gene>